<evidence type="ECO:0000256" key="2">
    <source>
        <dbReference type="ARBA" id="ARBA00009190"/>
    </source>
</evidence>
<feature type="transmembrane region" description="Helical" evidence="6">
    <location>
        <begin position="72"/>
        <end position="92"/>
    </location>
</feature>
<dbReference type="PANTHER" id="PTHR12608">
    <property type="entry name" value="TRANSMEMBRANE PROTEIN HTP-1 RELATED"/>
    <property type="match status" value="1"/>
</dbReference>
<dbReference type="Pfam" id="PF01169">
    <property type="entry name" value="GDT1"/>
    <property type="match status" value="2"/>
</dbReference>
<name>A0ABS2HJL9_9VIBR</name>
<evidence type="ECO:0000256" key="3">
    <source>
        <dbReference type="ARBA" id="ARBA00022692"/>
    </source>
</evidence>
<comment type="similarity">
    <text evidence="2 6">Belongs to the GDT1 family.</text>
</comment>
<evidence type="ECO:0000256" key="1">
    <source>
        <dbReference type="ARBA" id="ARBA00004141"/>
    </source>
</evidence>
<dbReference type="EMBL" id="JAFEUM010000003">
    <property type="protein sequence ID" value="MBM7036861.1"/>
    <property type="molecule type" value="Genomic_DNA"/>
</dbReference>
<keyword evidence="8" id="KW-1185">Reference proteome</keyword>
<keyword evidence="3 6" id="KW-0812">Transmembrane</keyword>
<evidence type="ECO:0000256" key="5">
    <source>
        <dbReference type="ARBA" id="ARBA00023136"/>
    </source>
</evidence>
<sequence>MHESSLLFSSAMLTFWAIFLAEMGDKSQLVCMALAAKHRSKPILIAAVCAFSILNLVAVALGVSLGNWFSEFWITIVAAAAFAYFGLTSFFGAEEDDDEEISQVSSRRLFINTFLLLFVAELGDKTQLAVVTLSTTHNMYGVWIGATIALIGTSALGIYAGRRWLSKIDMGLLHKISGAFFIGLAITMLITLVRL</sequence>
<feature type="transmembrane region" description="Helical" evidence="6">
    <location>
        <begin position="140"/>
        <end position="160"/>
    </location>
</feature>
<keyword evidence="5 6" id="KW-0472">Membrane</keyword>
<proteinExistence type="inferred from homology"/>
<protein>
    <recommendedName>
        <fullName evidence="6">GDT1 family protein</fullName>
    </recommendedName>
</protein>
<keyword evidence="4 6" id="KW-1133">Transmembrane helix</keyword>
<organism evidence="7 8">
    <name type="scientific">Vibrio ulleungensis</name>
    <dbReference type="NCBI Taxonomy" id="2807619"/>
    <lineage>
        <taxon>Bacteria</taxon>
        <taxon>Pseudomonadati</taxon>
        <taxon>Pseudomonadota</taxon>
        <taxon>Gammaproteobacteria</taxon>
        <taxon>Vibrionales</taxon>
        <taxon>Vibrionaceae</taxon>
        <taxon>Vibrio</taxon>
    </lineage>
</organism>
<evidence type="ECO:0000313" key="8">
    <source>
        <dbReference type="Proteomes" id="UP000809621"/>
    </source>
</evidence>
<evidence type="ECO:0000256" key="6">
    <source>
        <dbReference type="RuleBase" id="RU365102"/>
    </source>
</evidence>
<evidence type="ECO:0000256" key="4">
    <source>
        <dbReference type="ARBA" id="ARBA00022989"/>
    </source>
</evidence>
<reference evidence="7 8" key="1">
    <citation type="submission" date="2021-02" db="EMBL/GenBank/DDBJ databases">
        <authorList>
            <person name="Park J.-S."/>
        </authorList>
    </citation>
    <scope>NUCLEOTIDE SEQUENCE [LARGE SCALE GENOMIC DNA]</scope>
    <source>
        <strain evidence="7 8">188UL20-2</strain>
    </source>
</reference>
<gene>
    <name evidence="7" type="ORF">JQC93_10655</name>
</gene>
<dbReference type="Proteomes" id="UP000809621">
    <property type="component" value="Unassembled WGS sequence"/>
</dbReference>
<evidence type="ECO:0000313" key="7">
    <source>
        <dbReference type="EMBL" id="MBM7036861.1"/>
    </source>
</evidence>
<feature type="transmembrane region" description="Helical" evidence="6">
    <location>
        <begin position="6"/>
        <end position="23"/>
    </location>
</feature>
<feature type="transmembrane region" description="Helical" evidence="6">
    <location>
        <begin position="172"/>
        <end position="193"/>
    </location>
</feature>
<dbReference type="PANTHER" id="PTHR12608:SF1">
    <property type="entry name" value="TRANSMEMBRANE PROTEIN 165"/>
    <property type="match status" value="1"/>
</dbReference>
<dbReference type="InterPro" id="IPR001727">
    <property type="entry name" value="GDT1-like"/>
</dbReference>
<accession>A0ABS2HJL9</accession>
<dbReference type="RefSeq" id="WP_205158409.1">
    <property type="nucleotide sequence ID" value="NZ_JAFEUM010000003.1"/>
</dbReference>
<comment type="subcellular location">
    <subcellularLocation>
        <location evidence="1 6">Membrane</location>
        <topology evidence="1 6">Multi-pass membrane protein</topology>
    </subcellularLocation>
</comment>
<feature type="transmembrane region" description="Helical" evidence="6">
    <location>
        <begin position="43"/>
        <end position="66"/>
    </location>
</feature>
<comment type="caution">
    <text evidence="7">The sequence shown here is derived from an EMBL/GenBank/DDBJ whole genome shotgun (WGS) entry which is preliminary data.</text>
</comment>